<dbReference type="Proteomes" id="UP000607559">
    <property type="component" value="Unassembled WGS sequence"/>
</dbReference>
<evidence type="ECO:0000256" key="6">
    <source>
        <dbReference type="ARBA" id="ARBA00023315"/>
    </source>
</evidence>
<reference evidence="8" key="1">
    <citation type="journal article" date="2014" name="Int. J. Syst. Evol. Microbiol.">
        <title>Complete genome sequence of Corynebacterium casei LMG S-19264T (=DSM 44701T), isolated from a smear-ripened cheese.</title>
        <authorList>
            <consortium name="US DOE Joint Genome Institute (JGI-PGF)"/>
            <person name="Walter F."/>
            <person name="Albersmeier A."/>
            <person name="Kalinowski J."/>
            <person name="Ruckert C."/>
        </authorList>
    </citation>
    <scope>NUCLEOTIDE SEQUENCE</scope>
    <source>
        <strain evidence="8">CGMCC 1.15448</strain>
    </source>
</reference>
<proteinExistence type="predicted"/>
<feature type="transmembrane region" description="Helical" evidence="7">
    <location>
        <begin position="6"/>
        <end position="35"/>
    </location>
</feature>
<sequence length="302" mass="35694">MYYIVYGFLYLLSLLPMWLLYGVSDGIALLLYAVIRYRRGVVLGNLRIAFPEMTDAGRLRIAKRFYRNFTDNFIETIKLLSASERFLRKRFVIDNPEVFDDFYNQGRKIQLHMGHIFNWEVANLAMPLLTPYTFIVVYMPVENKAFERLFLHLRGRTGTVLLPATKMQRSIIPYRNTQYMLALVADQAPGGPEHSYWLNFFGRPTPFVRGPERGARIADIPVVFPRVYKSRRGYYRAELITIAEHPAELPEGELTRRYRQLLEESIRKEPDSWLWSHKRWKFTWTPGFSPYWIEQESFAPSE</sequence>
<accession>A0A8J2UFC4</accession>
<keyword evidence="4" id="KW-0808">Transferase</keyword>
<dbReference type="Pfam" id="PF03279">
    <property type="entry name" value="Lip_A_acyltrans"/>
    <property type="match status" value="1"/>
</dbReference>
<evidence type="ECO:0000256" key="2">
    <source>
        <dbReference type="ARBA" id="ARBA00022475"/>
    </source>
</evidence>
<dbReference type="GO" id="GO:0005886">
    <property type="term" value="C:plasma membrane"/>
    <property type="evidence" value="ECO:0007669"/>
    <property type="project" value="UniProtKB-SubCell"/>
</dbReference>
<keyword evidence="2" id="KW-1003">Cell membrane</keyword>
<comment type="subcellular location">
    <subcellularLocation>
        <location evidence="1">Cell inner membrane</location>
    </subcellularLocation>
</comment>
<keyword evidence="6" id="KW-0012">Acyltransferase</keyword>
<evidence type="ECO:0000256" key="1">
    <source>
        <dbReference type="ARBA" id="ARBA00004533"/>
    </source>
</evidence>
<evidence type="ECO:0000256" key="7">
    <source>
        <dbReference type="SAM" id="Phobius"/>
    </source>
</evidence>
<evidence type="ECO:0000256" key="4">
    <source>
        <dbReference type="ARBA" id="ARBA00022679"/>
    </source>
</evidence>
<dbReference type="GO" id="GO:0009247">
    <property type="term" value="P:glycolipid biosynthetic process"/>
    <property type="evidence" value="ECO:0007669"/>
    <property type="project" value="UniProtKB-ARBA"/>
</dbReference>
<evidence type="ECO:0000256" key="5">
    <source>
        <dbReference type="ARBA" id="ARBA00023136"/>
    </source>
</evidence>
<evidence type="ECO:0000256" key="3">
    <source>
        <dbReference type="ARBA" id="ARBA00022519"/>
    </source>
</evidence>
<dbReference type="InterPro" id="IPR004960">
    <property type="entry name" value="LipA_acyltrans"/>
</dbReference>
<keyword evidence="3" id="KW-0997">Cell inner membrane</keyword>
<keyword evidence="9" id="KW-1185">Reference proteome</keyword>
<dbReference type="PANTHER" id="PTHR30606">
    <property type="entry name" value="LIPID A BIOSYNTHESIS LAUROYL ACYLTRANSFERASE"/>
    <property type="match status" value="1"/>
</dbReference>
<organism evidence="8 9">
    <name type="scientific">Puia dinghuensis</name>
    <dbReference type="NCBI Taxonomy" id="1792502"/>
    <lineage>
        <taxon>Bacteria</taxon>
        <taxon>Pseudomonadati</taxon>
        <taxon>Bacteroidota</taxon>
        <taxon>Chitinophagia</taxon>
        <taxon>Chitinophagales</taxon>
        <taxon>Chitinophagaceae</taxon>
        <taxon>Puia</taxon>
    </lineage>
</organism>
<keyword evidence="5 7" id="KW-0472">Membrane</keyword>
<gene>
    <name evidence="8" type="ORF">GCM10011511_35780</name>
</gene>
<dbReference type="GO" id="GO:0016746">
    <property type="term" value="F:acyltransferase activity"/>
    <property type="evidence" value="ECO:0007669"/>
    <property type="project" value="UniProtKB-KW"/>
</dbReference>
<evidence type="ECO:0000313" key="9">
    <source>
        <dbReference type="Proteomes" id="UP000607559"/>
    </source>
</evidence>
<evidence type="ECO:0000313" key="8">
    <source>
        <dbReference type="EMBL" id="GGB09084.1"/>
    </source>
</evidence>
<comment type="caution">
    <text evidence="8">The sequence shown here is derived from an EMBL/GenBank/DDBJ whole genome shotgun (WGS) entry which is preliminary data.</text>
</comment>
<dbReference type="AlphaFoldDB" id="A0A8J2UFC4"/>
<keyword evidence="7" id="KW-1133">Transmembrane helix</keyword>
<dbReference type="PANTHER" id="PTHR30606:SF10">
    <property type="entry name" value="PHOSPHATIDYLINOSITOL MANNOSIDE ACYLTRANSFERASE"/>
    <property type="match status" value="1"/>
</dbReference>
<dbReference type="CDD" id="cd07984">
    <property type="entry name" value="LPLAT_LABLAT-like"/>
    <property type="match status" value="1"/>
</dbReference>
<keyword evidence="7" id="KW-0812">Transmembrane</keyword>
<dbReference type="RefSeq" id="WP_188934196.1">
    <property type="nucleotide sequence ID" value="NZ_BMJC01000004.1"/>
</dbReference>
<dbReference type="EMBL" id="BMJC01000004">
    <property type="protein sequence ID" value="GGB09084.1"/>
    <property type="molecule type" value="Genomic_DNA"/>
</dbReference>
<protein>
    <submittedName>
        <fullName evidence="8">Acetyltransferase</fullName>
    </submittedName>
</protein>
<reference evidence="8" key="2">
    <citation type="submission" date="2020-09" db="EMBL/GenBank/DDBJ databases">
        <authorList>
            <person name="Sun Q."/>
            <person name="Zhou Y."/>
        </authorList>
    </citation>
    <scope>NUCLEOTIDE SEQUENCE</scope>
    <source>
        <strain evidence="8">CGMCC 1.15448</strain>
    </source>
</reference>
<name>A0A8J2UFC4_9BACT</name>